<sequence>MKKIILIATTAFFTLPCAAFAQDRVIIEVPRTVQDYVIAHPADPVIIDDDIGEGYILPEAVTVIPIPDDPDFGYIYVDGKPVIVSMQNRRVVYYSEGPDAGPLIPDDVVTYIETNPSPPVIYEDELVEGAILPDDIPLEIIPDEPTYSYIYVDGRPALVESGTRRILWVR</sequence>
<evidence type="ECO:0000256" key="1">
    <source>
        <dbReference type="SAM" id="SignalP"/>
    </source>
</evidence>
<dbReference type="Proteomes" id="UP000245865">
    <property type="component" value="Unassembled WGS sequence"/>
</dbReference>
<evidence type="ECO:0000313" key="3">
    <source>
        <dbReference type="Proteomes" id="UP000245865"/>
    </source>
</evidence>
<organism evidence="2 3">
    <name type="scientific">Falsochrobactrum shanghaiense</name>
    <dbReference type="NCBI Taxonomy" id="2201899"/>
    <lineage>
        <taxon>Bacteria</taxon>
        <taxon>Pseudomonadati</taxon>
        <taxon>Pseudomonadota</taxon>
        <taxon>Alphaproteobacteria</taxon>
        <taxon>Hyphomicrobiales</taxon>
        <taxon>Brucellaceae</taxon>
        <taxon>Falsochrobactrum</taxon>
    </lineage>
</organism>
<gene>
    <name evidence="2" type="ORF">DKP76_05720</name>
</gene>
<keyword evidence="1" id="KW-0732">Signal</keyword>
<comment type="caution">
    <text evidence="2">The sequence shown here is derived from an EMBL/GenBank/DDBJ whole genome shotgun (WGS) entry which is preliminary data.</text>
</comment>
<dbReference type="OrthoDB" id="102964at2"/>
<protein>
    <recommendedName>
        <fullName evidence="4">DUF1236 domain-containing protein</fullName>
    </recommendedName>
</protein>
<dbReference type="EMBL" id="QGDB01000002">
    <property type="protein sequence ID" value="PWL18585.1"/>
    <property type="molecule type" value="Genomic_DNA"/>
</dbReference>
<proteinExistence type="predicted"/>
<dbReference type="AlphaFoldDB" id="A0A316JD41"/>
<feature type="signal peptide" evidence="1">
    <location>
        <begin position="1"/>
        <end position="21"/>
    </location>
</feature>
<name>A0A316JD41_9HYPH</name>
<evidence type="ECO:0000313" key="2">
    <source>
        <dbReference type="EMBL" id="PWL18585.1"/>
    </source>
</evidence>
<accession>A0A316JD41</accession>
<keyword evidence="3" id="KW-1185">Reference proteome</keyword>
<evidence type="ECO:0008006" key="4">
    <source>
        <dbReference type="Google" id="ProtNLM"/>
    </source>
</evidence>
<feature type="chain" id="PRO_5016258717" description="DUF1236 domain-containing protein" evidence="1">
    <location>
        <begin position="22"/>
        <end position="170"/>
    </location>
</feature>
<reference evidence="2 3" key="1">
    <citation type="submission" date="2018-05" db="EMBL/GenBank/DDBJ databases">
        <title>Comparative genomic sequence analysis between strain HN4 and CCM 8460T (Falsochrobactrum ovis) will provide more evidence to prove that HN4 is a new species of Falsochrobactrum.</title>
        <authorList>
            <person name="Lyu W."/>
            <person name="Sun L."/>
            <person name="Yao L."/>
        </authorList>
    </citation>
    <scope>NUCLEOTIDE SEQUENCE [LARGE SCALE GENOMIC DNA]</scope>
    <source>
        <strain evidence="2 3">HN4</strain>
    </source>
</reference>
<dbReference type="RefSeq" id="WP_109705484.1">
    <property type="nucleotide sequence ID" value="NZ_QGDB01000002.1"/>
</dbReference>
<dbReference type="InterPro" id="IPR009642">
    <property type="entry name" value="DUF1236"/>
</dbReference>
<dbReference type="Pfam" id="PF06823">
    <property type="entry name" value="DUF1236"/>
    <property type="match status" value="2"/>
</dbReference>